<comment type="caution">
    <text evidence="1">The sequence shown here is derived from an EMBL/GenBank/DDBJ whole genome shotgun (WGS) entry which is preliminary data.</text>
</comment>
<evidence type="ECO:0000313" key="2">
    <source>
        <dbReference type="Proteomes" id="UP000094444"/>
    </source>
</evidence>
<accession>A0A2P5HKC7</accession>
<dbReference type="OrthoDB" id="5101111at2759"/>
<dbReference type="Proteomes" id="UP000094444">
    <property type="component" value="Unassembled WGS sequence"/>
</dbReference>
<keyword evidence="2" id="KW-1185">Reference proteome</keyword>
<protein>
    <recommendedName>
        <fullName evidence="3">Heterokaryon incompatibility domain-containing protein</fullName>
    </recommendedName>
</protein>
<dbReference type="STRING" id="158607.A0A2P5HKC7"/>
<gene>
    <name evidence="1" type="ORF">DHEL01_v210917</name>
</gene>
<evidence type="ECO:0000313" key="1">
    <source>
        <dbReference type="EMBL" id="POS70687.1"/>
    </source>
</evidence>
<dbReference type="InParanoid" id="A0A2P5HKC7"/>
<evidence type="ECO:0008006" key="3">
    <source>
        <dbReference type="Google" id="ProtNLM"/>
    </source>
</evidence>
<sequence>MSTFPANAGSKPLRAVVEAQFSADAVPACFTKTFANFYRIAAELGEPVIGMPPTGHRIQLESAQTRSFWILWHWWKTFREDWEVPAEDVSVPSPTVPVRNTAEGKSYEFKSPSTHSDYFSSCLPLFELEFCDLQVPNFENTLYELRRDAALHSACYHTTIASCDRADSEIARQAVIFKQASHTIIWMNQISNWDGLSNAIDWMSAVYLGLDSLQPRPALDKPTGLFEEYDFYGDFSIDNVKPSGWFSSLWTLQEICLRPDMWLCNSHWTILTTGNCIPIALNTIVALTGACKGILEELSALSSNLPHLDLSRSYLLPNDRMTAMIAHGRYHRGFLELVELFDRTGMRDLHMIKKDYILLLGSQRYCESQRDHAIMSVLGATDWLLLQDRGTLVHGQYHVEVVREVARKIGATFFNSLSFRKMAQPDALSQGGPSPSGSLMPFEYHSGPLGSVETKMLLNWEFGDSVDHPSVGSWIINQNGSVTIPEAAILTSTGDATDGPILAAIWLTYEVDDKIDPQFNQGGIEQRRQRTVDLKKCINKSQK</sequence>
<organism evidence="1 2">
    <name type="scientific">Diaporthe helianthi</name>
    <dbReference type="NCBI Taxonomy" id="158607"/>
    <lineage>
        <taxon>Eukaryota</taxon>
        <taxon>Fungi</taxon>
        <taxon>Dikarya</taxon>
        <taxon>Ascomycota</taxon>
        <taxon>Pezizomycotina</taxon>
        <taxon>Sordariomycetes</taxon>
        <taxon>Sordariomycetidae</taxon>
        <taxon>Diaporthales</taxon>
        <taxon>Diaporthaceae</taxon>
        <taxon>Diaporthe</taxon>
    </lineage>
</organism>
<reference evidence="1" key="1">
    <citation type="submission" date="2017-09" db="EMBL/GenBank/DDBJ databases">
        <title>Polyketide synthases of a Diaporthe helianthi virulent isolate.</title>
        <authorList>
            <person name="Baroncelli R."/>
        </authorList>
    </citation>
    <scope>NUCLEOTIDE SEQUENCE [LARGE SCALE GENOMIC DNA]</scope>
    <source>
        <strain evidence="1">7/96</strain>
    </source>
</reference>
<proteinExistence type="predicted"/>
<dbReference type="AlphaFoldDB" id="A0A2P5HKC7"/>
<name>A0A2P5HKC7_DIAHE</name>
<dbReference type="EMBL" id="MAVT02001528">
    <property type="protein sequence ID" value="POS70687.1"/>
    <property type="molecule type" value="Genomic_DNA"/>
</dbReference>